<organism evidence="1 2">
    <name type="scientific">candidate division WOR-1 bacterium DG_54_3</name>
    <dbReference type="NCBI Taxonomy" id="1703775"/>
    <lineage>
        <taxon>Bacteria</taxon>
        <taxon>Bacillati</taxon>
        <taxon>Saganbacteria</taxon>
    </lineage>
</organism>
<sequence length="106" mass="11855">MKKRILPSIKPIYGGTISILALLLFTWPCLAQAYATSTSGPTDSKEIEVFLDKFFADHMEKLHIPGVVFALVKDGEIFFTKGYGFADKKGTGYFLKELEKRGRAFS</sequence>
<dbReference type="InterPro" id="IPR012338">
    <property type="entry name" value="Beta-lactam/transpept-like"/>
</dbReference>
<dbReference type="AlphaFoldDB" id="A0A0S7Y502"/>
<evidence type="ECO:0000313" key="1">
    <source>
        <dbReference type="EMBL" id="KPJ69825.1"/>
    </source>
</evidence>
<proteinExistence type="predicted"/>
<dbReference type="SUPFAM" id="SSF56601">
    <property type="entry name" value="beta-lactamase/transpeptidase-like"/>
    <property type="match status" value="1"/>
</dbReference>
<dbReference type="Proteomes" id="UP000051861">
    <property type="component" value="Unassembled WGS sequence"/>
</dbReference>
<reference evidence="1 2" key="1">
    <citation type="journal article" date="2015" name="Microbiome">
        <title>Genomic resolution of linkages in carbon, nitrogen, and sulfur cycling among widespread estuary sediment bacteria.</title>
        <authorList>
            <person name="Baker B.J."/>
            <person name="Lazar C.S."/>
            <person name="Teske A.P."/>
            <person name="Dick G.J."/>
        </authorList>
    </citation>
    <scope>NUCLEOTIDE SEQUENCE [LARGE SCALE GENOMIC DNA]</scope>
    <source>
        <strain evidence="1">DG_54_3</strain>
    </source>
</reference>
<gene>
    <name evidence="1" type="ORF">AMJ44_02295</name>
</gene>
<evidence type="ECO:0000313" key="2">
    <source>
        <dbReference type="Proteomes" id="UP000051861"/>
    </source>
</evidence>
<name>A0A0S7Y502_UNCSA</name>
<dbReference type="Gene3D" id="3.40.710.10">
    <property type="entry name" value="DD-peptidase/beta-lactamase superfamily"/>
    <property type="match status" value="1"/>
</dbReference>
<dbReference type="EMBL" id="LIZX01000013">
    <property type="protein sequence ID" value="KPJ69825.1"/>
    <property type="molecule type" value="Genomic_DNA"/>
</dbReference>
<protein>
    <submittedName>
        <fullName evidence="1">Uncharacterized protein</fullName>
    </submittedName>
</protein>
<comment type="caution">
    <text evidence="1">The sequence shown here is derived from an EMBL/GenBank/DDBJ whole genome shotgun (WGS) entry which is preliminary data.</text>
</comment>
<accession>A0A0S7Y502</accession>